<dbReference type="AlphaFoldDB" id="B9T620"/>
<gene>
    <name evidence="1" type="ORF">RCOM_0042900</name>
</gene>
<reference evidence="2" key="1">
    <citation type="journal article" date="2010" name="Nat. Biotechnol.">
        <title>Draft genome sequence of the oilseed species Ricinus communis.</title>
        <authorList>
            <person name="Chan A.P."/>
            <person name="Crabtree J."/>
            <person name="Zhao Q."/>
            <person name="Lorenzi H."/>
            <person name="Orvis J."/>
            <person name="Puiu D."/>
            <person name="Melake-Berhan A."/>
            <person name="Jones K.M."/>
            <person name="Redman J."/>
            <person name="Chen G."/>
            <person name="Cahoon E.B."/>
            <person name="Gedil M."/>
            <person name="Stanke M."/>
            <person name="Haas B.J."/>
            <person name="Wortman J.R."/>
            <person name="Fraser-Liggett C.M."/>
            <person name="Ravel J."/>
            <person name="Rabinowicz P.D."/>
        </authorList>
    </citation>
    <scope>NUCLEOTIDE SEQUENCE [LARGE SCALE GENOMIC DNA]</scope>
    <source>
        <strain evidence="2">cv. Hale</strain>
    </source>
</reference>
<evidence type="ECO:0000313" key="2">
    <source>
        <dbReference type="Proteomes" id="UP000008311"/>
    </source>
</evidence>
<dbReference type="Proteomes" id="UP000008311">
    <property type="component" value="Unassembled WGS sequence"/>
</dbReference>
<organism evidence="1 2">
    <name type="scientific">Ricinus communis</name>
    <name type="common">Castor bean</name>
    <dbReference type="NCBI Taxonomy" id="3988"/>
    <lineage>
        <taxon>Eukaryota</taxon>
        <taxon>Viridiplantae</taxon>
        <taxon>Streptophyta</taxon>
        <taxon>Embryophyta</taxon>
        <taxon>Tracheophyta</taxon>
        <taxon>Spermatophyta</taxon>
        <taxon>Magnoliopsida</taxon>
        <taxon>eudicotyledons</taxon>
        <taxon>Gunneridae</taxon>
        <taxon>Pentapetalae</taxon>
        <taxon>rosids</taxon>
        <taxon>fabids</taxon>
        <taxon>Malpighiales</taxon>
        <taxon>Euphorbiaceae</taxon>
        <taxon>Acalyphoideae</taxon>
        <taxon>Acalypheae</taxon>
        <taxon>Ricinus</taxon>
    </lineage>
</organism>
<dbReference type="EMBL" id="EQ974569">
    <property type="protein sequence ID" value="EEF28692.1"/>
    <property type="molecule type" value="Genomic_DNA"/>
</dbReference>
<accession>B9T620</accession>
<evidence type="ECO:0000313" key="1">
    <source>
        <dbReference type="EMBL" id="EEF28692.1"/>
    </source>
</evidence>
<protein>
    <submittedName>
        <fullName evidence="1">Uncharacterized protein</fullName>
    </submittedName>
</protein>
<keyword evidence="2" id="KW-1185">Reference proteome</keyword>
<dbReference type="InParanoid" id="B9T620"/>
<proteinExistence type="predicted"/>
<name>B9T620_RICCO</name>
<sequence length="154" mass="17380">MDWYQRSACSLLGFHFLKRSGVKLFLPVGKGIPTSCALIKWVIFKGRFISDPFRSRLQLNEIWLLQCKRPRVCSDSNRPSGLLVIQLLRLRLYPMRALCMGSRETSSDHKHVPFDKGACESGSKRASHQNPAACLGRDVNRANLETGAQTLFTT</sequence>